<keyword evidence="5" id="KW-1185">Reference proteome</keyword>
<dbReference type="EMBL" id="FMAR01000009">
    <property type="protein sequence ID" value="SCC44942.1"/>
    <property type="molecule type" value="Genomic_DNA"/>
</dbReference>
<name>A0A1C4EN67_9BACT</name>
<dbReference type="GO" id="GO:0030313">
    <property type="term" value="C:cell envelope"/>
    <property type="evidence" value="ECO:0007669"/>
    <property type="project" value="UniProtKB-SubCell"/>
</dbReference>
<reference evidence="4 5" key="1">
    <citation type="submission" date="2016-08" db="EMBL/GenBank/DDBJ databases">
        <authorList>
            <person name="Seilhamer J.J."/>
        </authorList>
    </citation>
    <scope>NUCLEOTIDE SEQUENCE [LARGE SCALE GENOMIC DNA]</scope>
    <source>
        <strain evidence="4 5">A37T2</strain>
    </source>
</reference>
<dbReference type="AlphaFoldDB" id="A0A1C4EN67"/>
<accession>A0A1C4EN67</accession>
<evidence type="ECO:0000256" key="2">
    <source>
        <dbReference type="ARBA" id="ARBA00022729"/>
    </source>
</evidence>
<dbReference type="OrthoDB" id="650514at2"/>
<dbReference type="InterPro" id="IPR018976">
    <property type="entry name" value="Imelysin-like"/>
</dbReference>
<dbReference type="Proteomes" id="UP000242818">
    <property type="component" value="Unassembled WGS sequence"/>
</dbReference>
<dbReference type="Gene3D" id="1.20.1420.20">
    <property type="entry name" value="M75 peptidase, HXXE motif"/>
    <property type="match status" value="1"/>
</dbReference>
<dbReference type="RefSeq" id="WP_089712959.1">
    <property type="nucleotide sequence ID" value="NZ_FMAR01000009.1"/>
</dbReference>
<dbReference type="Pfam" id="PF09375">
    <property type="entry name" value="Peptidase_M75"/>
    <property type="match status" value="1"/>
</dbReference>
<evidence type="ECO:0000313" key="4">
    <source>
        <dbReference type="EMBL" id="SCC44942.1"/>
    </source>
</evidence>
<sequence>MQQRNILVAVLAGCIGLGVLISCGKSGDKDTTPVNNSKTDSVLANFGANIIVPAYQQLATTTAAMDAAVTTFTATPNAGNLTSLQTAFKNAYVAYESCTQFEFGPAVDQSLVTTIVNVFPTDTNTIKNNMTTGNFTIDGLSNFKAQGFPSLDYILYGANSATVVANFSTAANAANAQKYLAAVSASLKAKAAAVLNAWLPTGGNYLATFSAATGVDAGSSLSILVNAFVYDYDVILKNYKLGIPIGKYGASTIPQDPAKVEGFYGGLSLTLLHAELQSMQRVYTGAFEKKVVASSAQSNGGSLNDAIKNQLATVITKVNAIPETLSGSITTNAAAVNDAYTEATKLVVLVKVDMSSALGVKISFSDDDGD</sequence>
<dbReference type="InterPro" id="IPR038352">
    <property type="entry name" value="Imelysin_sf"/>
</dbReference>
<protein>
    <recommendedName>
        <fullName evidence="3">Imelysin-like domain-containing protein</fullName>
    </recommendedName>
</protein>
<comment type="subcellular location">
    <subcellularLocation>
        <location evidence="1">Cell envelope</location>
    </subcellularLocation>
</comment>
<feature type="domain" description="Imelysin-like" evidence="3">
    <location>
        <begin position="51"/>
        <end position="333"/>
    </location>
</feature>
<dbReference type="PROSITE" id="PS51257">
    <property type="entry name" value="PROKAR_LIPOPROTEIN"/>
    <property type="match status" value="1"/>
</dbReference>
<keyword evidence="2" id="KW-0732">Signal</keyword>
<evidence type="ECO:0000313" key="5">
    <source>
        <dbReference type="Proteomes" id="UP000242818"/>
    </source>
</evidence>
<dbReference type="STRING" id="1335309.GA0116948_10950"/>
<evidence type="ECO:0000259" key="3">
    <source>
        <dbReference type="Pfam" id="PF09375"/>
    </source>
</evidence>
<proteinExistence type="predicted"/>
<organism evidence="4 5">
    <name type="scientific">Chitinophaga costaii</name>
    <dbReference type="NCBI Taxonomy" id="1335309"/>
    <lineage>
        <taxon>Bacteria</taxon>
        <taxon>Pseudomonadati</taxon>
        <taxon>Bacteroidota</taxon>
        <taxon>Chitinophagia</taxon>
        <taxon>Chitinophagales</taxon>
        <taxon>Chitinophagaceae</taxon>
        <taxon>Chitinophaga</taxon>
    </lineage>
</organism>
<dbReference type="CDD" id="cd14659">
    <property type="entry name" value="Imelysin-like_IPPA"/>
    <property type="match status" value="1"/>
</dbReference>
<evidence type="ECO:0000256" key="1">
    <source>
        <dbReference type="ARBA" id="ARBA00004196"/>
    </source>
</evidence>
<gene>
    <name evidence="4" type="ORF">GA0116948_10950</name>
</gene>
<dbReference type="InterPro" id="IPR034984">
    <property type="entry name" value="Imelysin-like_IPPA"/>
</dbReference>